<feature type="transmembrane region" description="Helical" evidence="6">
    <location>
        <begin position="237"/>
        <end position="261"/>
    </location>
</feature>
<dbReference type="PANTHER" id="PTHR43124">
    <property type="entry name" value="PURINE EFFLUX PUMP PBUE"/>
    <property type="match status" value="1"/>
</dbReference>
<evidence type="ECO:0000313" key="8">
    <source>
        <dbReference type="EMBL" id="BBB26566.1"/>
    </source>
</evidence>
<keyword evidence="3 6" id="KW-0812">Transmembrane</keyword>
<feature type="transmembrane region" description="Helical" evidence="6">
    <location>
        <begin position="35"/>
        <end position="56"/>
    </location>
</feature>
<dbReference type="InterPro" id="IPR011701">
    <property type="entry name" value="MFS"/>
</dbReference>
<dbReference type="InterPro" id="IPR005829">
    <property type="entry name" value="Sugar_transporter_CS"/>
</dbReference>
<evidence type="ECO:0000256" key="4">
    <source>
        <dbReference type="ARBA" id="ARBA00022989"/>
    </source>
</evidence>
<dbReference type="EMBL" id="AP014545">
    <property type="protein sequence ID" value="BBB26566.1"/>
    <property type="molecule type" value="Genomic_DNA"/>
</dbReference>
<feature type="transmembrane region" description="Helical" evidence="6">
    <location>
        <begin position="312"/>
        <end position="334"/>
    </location>
</feature>
<dbReference type="SUPFAM" id="SSF103473">
    <property type="entry name" value="MFS general substrate transporter"/>
    <property type="match status" value="1"/>
</dbReference>
<dbReference type="KEGG" id="ajp:AMJAP_1975"/>
<name>A0A7R6SSS4_9GAMM</name>
<keyword evidence="4 6" id="KW-1133">Transmembrane helix</keyword>
<feature type="transmembrane region" description="Helical" evidence="6">
    <location>
        <begin position="188"/>
        <end position="208"/>
    </location>
</feature>
<dbReference type="PROSITE" id="PS00216">
    <property type="entry name" value="SUGAR_TRANSPORT_1"/>
    <property type="match status" value="1"/>
</dbReference>
<accession>A0A7R6SSS4</accession>
<sequence>MYSVNLLSILQITQQYRSIMSTSTSRSDTQIKTPVALLAGMAIASPVALNLYAPVMPVLTEQFNTSSFTIQLGFTFYLLTLAIGQLISGPLADRYGRRPVLFWGFLLHILGGLLGAFAFEVWQLLFARILQAAGGCTGMLLARSIILDQHGKDKAAGMLGYITMGIASAQALAPTLGGYLNLAAGWQSVFWVSMALGTLVWLGALFTLPETASANANSGTLLQSFARYRTVLSSRNYIFCALSATMIASGFFIFMTSAPFLVAEQLHGNSADYGNWFLLVAGGFWFGSLTAGRISARVGTRQMMFLGNGLSAGGAVLMLVLFLLMPFSFLALFVPMSLYTYGRGLSQPSAQAAAISSTTGAVATATGMLGFFQLTLGSLVAQLTPLLIDFSINMLPVVLICLAILALLFALKGSKGE</sequence>
<evidence type="ECO:0000256" key="5">
    <source>
        <dbReference type="ARBA" id="ARBA00023136"/>
    </source>
</evidence>
<dbReference type="InterPro" id="IPR050189">
    <property type="entry name" value="MFS_Efflux_Transporters"/>
</dbReference>
<keyword evidence="9" id="KW-1185">Reference proteome</keyword>
<dbReference type="PANTHER" id="PTHR43124:SF3">
    <property type="entry name" value="CHLORAMPHENICOL EFFLUX PUMP RV0191"/>
    <property type="match status" value="1"/>
</dbReference>
<dbReference type="Gene3D" id="1.20.1720.10">
    <property type="entry name" value="Multidrug resistance protein D"/>
    <property type="match status" value="1"/>
</dbReference>
<feature type="transmembrane region" description="Helical" evidence="6">
    <location>
        <begin position="273"/>
        <end position="291"/>
    </location>
</feature>
<dbReference type="InterPro" id="IPR020846">
    <property type="entry name" value="MFS_dom"/>
</dbReference>
<dbReference type="PROSITE" id="PS50850">
    <property type="entry name" value="MFS"/>
    <property type="match status" value="1"/>
</dbReference>
<evidence type="ECO:0000313" key="9">
    <source>
        <dbReference type="Proteomes" id="UP000595663"/>
    </source>
</evidence>
<feature type="transmembrane region" description="Helical" evidence="6">
    <location>
        <begin position="125"/>
        <end position="146"/>
    </location>
</feature>
<keyword evidence="2" id="KW-1003">Cell membrane</keyword>
<protein>
    <submittedName>
        <fullName evidence="8">MFS transporter, DHA1 family, bicyclomycin/chloramphenicol resistance protein</fullName>
    </submittedName>
</protein>
<evidence type="ECO:0000256" key="6">
    <source>
        <dbReference type="SAM" id="Phobius"/>
    </source>
</evidence>
<evidence type="ECO:0000259" key="7">
    <source>
        <dbReference type="PROSITE" id="PS50850"/>
    </source>
</evidence>
<dbReference type="AlphaFoldDB" id="A0A7R6SSS4"/>
<reference evidence="8 9" key="1">
    <citation type="journal article" date="2008" name="Int. J. Syst. Evol. Microbiol.">
        <title>Amphritea japonica sp. nov. and Amphritea balenae sp. nov., isolated from the sediment adjacent to sperm whale carcasses off Kagoshima, Japan.</title>
        <authorList>
            <person name="Miyazaki M."/>
            <person name="Nogi Y."/>
            <person name="Fujiwara Y."/>
            <person name="Kawato M."/>
            <person name="Nagahama T."/>
            <person name="Kubokawa K."/>
            <person name="Horikoshi K."/>
        </authorList>
    </citation>
    <scope>NUCLEOTIDE SEQUENCE [LARGE SCALE GENOMIC DNA]</scope>
    <source>
        <strain evidence="8 9">ATCC BAA-1530</strain>
    </source>
</reference>
<feature type="transmembrane region" description="Helical" evidence="6">
    <location>
        <begin position="68"/>
        <end position="88"/>
    </location>
</feature>
<dbReference type="Pfam" id="PF07690">
    <property type="entry name" value="MFS_1"/>
    <property type="match status" value="1"/>
</dbReference>
<dbReference type="GO" id="GO:0022857">
    <property type="term" value="F:transmembrane transporter activity"/>
    <property type="evidence" value="ECO:0007669"/>
    <property type="project" value="InterPro"/>
</dbReference>
<evidence type="ECO:0000256" key="1">
    <source>
        <dbReference type="ARBA" id="ARBA00004651"/>
    </source>
</evidence>
<feature type="transmembrane region" description="Helical" evidence="6">
    <location>
        <begin position="354"/>
        <end position="374"/>
    </location>
</feature>
<evidence type="ECO:0000256" key="3">
    <source>
        <dbReference type="ARBA" id="ARBA00022692"/>
    </source>
</evidence>
<feature type="transmembrane region" description="Helical" evidence="6">
    <location>
        <begin position="386"/>
        <end position="411"/>
    </location>
</feature>
<feature type="transmembrane region" description="Helical" evidence="6">
    <location>
        <begin position="100"/>
        <end position="119"/>
    </location>
</feature>
<gene>
    <name evidence="8" type="ORF">AMJAP_1975</name>
</gene>
<organism evidence="8 9">
    <name type="scientific">Amphritea japonica ATCC BAA-1530</name>
    <dbReference type="NCBI Taxonomy" id="1278309"/>
    <lineage>
        <taxon>Bacteria</taxon>
        <taxon>Pseudomonadati</taxon>
        <taxon>Pseudomonadota</taxon>
        <taxon>Gammaproteobacteria</taxon>
        <taxon>Oceanospirillales</taxon>
        <taxon>Oceanospirillaceae</taxon>
        <taxon>Amphritea</taxon>
    </lineage>
</organism>
<keyword evidence="5 6" id="KW-0472">Membrane</keyword>
<dbReference type="Proteomes" id="UP000595663">
    <property type="component" value="Chromosome"/>
</dbReference>
<dbReference type="CDD" id="cd17320">
    <property type="entry name" value="MFS_MdfA_MDR_like"/>
    <property type="match status" value="1"/>
</dbReference>
<dbReference type="InterPro" id="IPR036259">
    <property type="entry name" value="MFS_trans_sf"/>
</dbReference>
<evidence type="ECO:0000256" key="2">
    <source>
        <dbReference type="ARBA" id="ARBA00022475"/>
    </source>
</evidence>
<feature type="domain" description="Major facilitator superfamily (MFS) profile" evidence="7">
    <location>
        <begin position="34"/>
        <end position="415"/>
    </location>
</feature>
<proteinExistence type="predicted"/>
<feature type="transmembrane region" description="Helical" evidence="6">
    <location>
        <begin position="158"/>
        <end position="182"/>
    </location>
</feature>
<comment type="subcellular location">
    <subcellularLocation>
        <location evidence="1">Cell membrane</location>
        <topology evidence="1">Multi-pass membrane protein</topology>
    </subcellularLocation>
</comment>
<dbReference type="GO" id="GO:0005886">
    <property type="term" value="C:plasma membrane"/>
    <property type="evidence" value="ECO:0007669"/>
    <property type="project" value="UniProtKB-SubCell"/>
</dbReference>